<protein>
    <submittedName>
        <fullName evidence="2">NADH dehydrogenase</fullName>
    </submittedName>
</protein>
<dbReference type="RefSeq" id="WP_088114843.1">
    <property type="nucleotide sequence ID" value="NZ_MOOK01000130.1"/>
</dbReference>
<reference evidence="2 3" key="1">
    <citation type="submission" date="2016-10" db="EMBL/GenBank/DDBJ databases">
        <title>Comparative genomics of Bacillus thuringiensis reveals a path to pathogens against multiple invertebrate hosts.</title>
        <authorList>
            <person name="Zheng J."/>
            <person name="Gao Q."/>
            <person name="Liu H."/>
            <person name="Peng D."/>
            <person name="Ruan L."/>
            <person name="Sun M."/>
        </authorList>
    </citation>
    <scope>NUCLEOTIDE SEQUENCE [LARGE SCALE GENOMIC DNA]</scope>
    <source>
        <strain evidence="2">BGSC 4AU1</strain>
    </source>
</reference>
<comment type="caution">
    <text evidence="2">The sequence shown here is derived from an EMBL/GenBank/DDBJ whole genome shotgun (WGS) entry which is preliminary data.</text>
</comment>
<dbReference type="Proteomes" id="UP000194816">
    <property type="component" value="Unassembled WGS sequence"/>
</dbReference>
<feature type="region of interest" description="Disordered" evidence="1">
    <location>
        <begin position="45"/>
        <end position="73"/>
    </location>
</feature>
<evidence type="ECO:0000313" key="2">
    <source>
        <dbReference type="EMBL" id="OUB50124.1"/>
    </source>
</evidence>
<organism evidence="2 3">
    <name type="scientific">Bacillus thuringiensis subsp. higo</name>
    <dbReference type="NCBI Taxonomy" id="132266"/>
    <lineage>
        <taxon>Bacteria</taxon>
        <taxon>Bacillati</taxon>
        <taxon>Bacillota</taxon>
        <taxon>Bacilli</taxon>
        <taxon>Bacillales</taxon>
        <taxon>Bacillaceae</taxon>
        <taxon>Bacillus</taxon>
        <taxon>Bacillus cereus group</taxon>
    </lineage>
</organism>
<evidence type="ECO:0000313" key="3">
    <source>
        <dbReference type="Proteomes" id="UP000194816"/>
    </source>
</evidence>
<sequence>MARAGKGDLADYGKVVKDKKEINKPTVPGFSDLADNETINERQEIQEQVQESNNDNEPEVVQEPKMINEQKNENKPEYVHDEFTEQFLKQFNKKFTKEDTHTRQTWLIKNETIKRLDKLAKGKRKGFKTELVNQALEMFLYQIEK</sequence>
<accession>A0A9X6QQG6</accession>
<gene>
    <name evidence="2" type="ORF">BK716_15405</name>
</gene>
<proteinExistence type="predicted"/>
<name>A0A9X6QQG6_BACUH</name>
<dbReference type="AlphaFoldDB" id="A0A9X6QQG6"/>
<dbReference type="EMBL" id="MOOK01000130">
    <property type="protein sequence ID" value="OUB50124.1"/>
    <property type="molecule type" value="Genomic_DNA"/>
</dbReference>
<evidence type="ECO:0000256" key="1">
    <source>
        <dbReference type="SAM" id="MobiDB-lite"/>
    </source>
</evidence>